<accession>A0AA41U294</accession>
<feature type="signal peptide" evidence="2">
    <location>
        <begin position="1"/>
        <end position="25"/>
    </location>
</feature>
<dbReference type="EMBL" id="JAKFHA010000006">
    <property type="protein sequence ID" value="MCF2528377.1"/>
    <property type="molecule type" value="Genomic_DNA"/>
</dbReference>
<feature type="compositionally biased region" description="Polar residues" evidence="1">
    <location>
        <begin position="32"/>
        <end position="42"/>
    </location>
</feature>
<comment type="caution">
    <text evidence="3">The sequence shown here is derived from an EMBL/GenBank/DDBJ whole genome shotgun (WGS) entry which is preliminary data.</text>
</comment>
<dbReference type="RefSeq" id="WP_235052536.1">
    <property type="nucleotide sequence ID" value="NZ_JAKFHA010000006.1"/>
</dbReference>
<reference evidence="3" key="1">
    <citation type="submission" date="2022-01" db="EMBL/GenBank/DDBJ databases">
        <title>Genome-Based Taxonomic Classification of the Phylum Actinobacteria.</title>
        <authorList>
            <person name="Gao Y."/>
        </authorList>
    </citation>
    <scope>NUCLEOTIDE SEQUENCE</scope>
    <source>
        <strain evidence="3">KLBMP 8922</strain>
    </source>
</reference>
<evidence type="ECO:0000313" key="4">
    <source>
        <dbReference type="Proteomes" id="UP001165378"/>
    </source>
</evidence>
<evidence type="ECO:0000256" key="1">
    <source>
        <dbReference type="SAM" id="MobiDB-lite"/>
    </source>
</evidence>
<dbReference type="PROSITE" id="PS51257">
    <property type="entry name" value="PROKAR_LIPOPROTEIN"/>
    <property type="match status" value="1"/>
</dbReference>
<keyword evidence="2" id="KW-0732">Signal</keyword>
<dbReference type="Proteomes" id="UP001165378">
    <property type="component" value="Unassembled WGS sequence"/>
</dbReference>
<keyword evidence="4" id="KW-1185">Reference proteome</keyword>
<sequence>MRKHLLGTAVGAMSLALLLAGCSGGSDDPESTAGSASGTPTGEASPAPSGTAADSTAASGSSAAKAQSPAVAALAAKLGSSRTKLAAVTSVEMKMTQVIDGQRTFDIDAESRFAPDNVARMTMTYDAKFLSQLRGTRVTEPMSIETLVTPTAMYMNLGPEAAAKNGAPWVKLDAEEMRKADKTGAVEQYQKMAEEGSGGQQDPAAQLALLQKSGDIKEIGEETVGGVKTTHYKGVVDLPLLQANNAASLGLQDKDYKQLSDLFSKMGVREAGIDLWIGADQLPVKQTTTITVKAKGQTAEVATTVEYVKWNVPVDVTPPPAGQTVSITDLIARGKM</sequence>
<feature type="region of interest" description="Disordered" evidence="1">
    <location>
        <begin position="26"/>
        <end position="60"/>
    </location>
</feature>
<protein>
    <recommendedName>
        <fullName evidence="5">LppX_LprAFG lipoprotein</fullName>
    </recommendedName>
</protein>
<organism evidence="3 4">
    <name type="scientific">Yinghuangia soli</name>
    <dbReference type="NCBI Taxonomy" id="2908204"/>
    <lineage>
        <taxon>Bacteria</taxon>
        <taxon>Bacillati</taxon>
        <taxon>Actinomycetota</taxon>
        <taxon>Actinomycetes</taxon>
        <taxon>Kitasatosporales</taxon>
        <taxon>Streptomycetaceae</taxon>
        <taxon>Yinghuangia</taxon>
    </lineage>
</organism>
<evidence type="ECO:0000256" key="2">
    <source>
        <dbReference type="SAM" id="SignalP"/>
    </source>
</evidence>
<name>A0AA41U294_9ACTN</name>
<feature type="compositionally biased region" description="Low complexity" evidence="1">
    <location>
        <begin position="44"/>
        <end position="60"/>
    </location>
</feature>
<dbReference type="SUPFAM" id="SSF89392">
    <property type="entry name" value="Prokaryotic lipoproteins and lipoprotein localization factors"/>
    <property type="match status" value="1"/>
</dbReference>
<dbReference type="InterPro" id="IPR029046">
    <property type="entry name" value="LolA/LolB/LppX"/>
</dbReference>
<gene>
    <name evidence="3" type="ORF">LZ495_14270</name>
</gene>
<feature type="chain" id="PRO_5041295617" description="LppX_LprAFG lipoprotein" evidence="2">
    <location>
        <begin position="26"/>
        <end position="336"/>
    </location>
</feature>
<proteinExistence type="predicted"/>
<evidence type="ECO:0000313" key="3">
    <source>
        <dbReference type="EMBL" id="MCF2528377.1"/>
    </source>
</evidence>
<dbReference type="Gene3D" id="2.50.20.20">
    <property type="match status" value="1"/>
</dbReference>
<dbReference type="AlphaFoldDB" id="A0AA41U294"/>
<evidence type="ECO:0008006" key="5">
    <source>
        <dbReference type="Google" id="ProtNLM"/>
    </source>
</evidence>